<proteinExistence type="predicted"/>
<dbReference type="RefSeq" id="WP_322854043.1">
    <property type="nucleotide sequence ID" value="NZ_JAYDCJ010000001.1"/>
</dbReference>
<evidence type="ECO:0000313" key="1">
    <source>
        <dbReference type="EMBL" id="MEA1079523.1"/>
    </source>
</evidence>
<sequence length="182" mass="20208">MALFRFEAIRDLIDLEGPVSKEGPAELSDFPQIALLMDSVQASLESFCGRSFELETYTETGFIDGLELFLPALPIKKVKSFEVDGVSVDITKLKITRSGVKIPNFPLDAQWKLKYQGGFDDIPADIQRAALLQTVYEYNRLPNIGATSVSTDGGSVSTPQLGLLQEVKNLIWKYRNYDILGV</sequence>
<dbReference type="Proteomes" id="UP001305746">
    <property type="component" value="Unassembled WGS sequence"/>
</dbReference>
<accession>A0ABU5NUN9</accession>
<evidence type="ECO:0000313" key="2">
    <source>
        <dbReference type="Proteomes" id="UP001305746"/>
    </source>
</evidence>
<gene>
    <name evidence="1" type="ORF">U5822_02505</name>
</gene>
<reference evidence="1 2" key="1">
    <citation type="submission" date="2023-12" db="EMBL/GenBank/DDBJ databases">
        <title>Marinobacter qingdaonensis sp. nov., isolated from the intertidal sediment of Qingdao, PR China.</title>
        <authorList>
            <person name="Li Y."/>
        </authorList>
    </citation>
    <scope>NUCLEOTIDE SEQUENCE [LARGE SCALE GENOMIC DNA]</scope>
    <source>
        <strain evidence="1 2">ASW11-75</strain>
    </source>
</reference>
<comment type="caution">
    <text evidence="1">The sequence shown here is derived from an EMBL/GenBank/DDBJ whole genome shotgun (WGS) entry which is preliminary data.</text>
</comment>
<protein>
    <recommendedName>
        <fullName evidence="3">Phage gp6-like head-tail connector protein</fullName>
    </recommendedName>
</protein>
<keyword evidence="2" id="KW-1185">Reference proteome</keyword>
<organism evidence="1 2">
    <name type="scientific">Marinobacter qingdaonensis</name>
    <dbReference type="NCBI Taxonomy" id="3108486"/>
    <lineage>
        <taxon>Bacteria</taxon>
        <taxon>Pseudomonadati</taxon>
        <taxon>Pseudomonadota</taxon>
        <taxon>Gammaproteobacteria</taxon>
        <taxon>Pseudomonadales</taxon>
        <taxon>Marinobacteraceae</taxon>
        <taxon>Marinobacter</taxon>
    </lineage>
</organism>
<evidence type="ECO:0008006" key="3">
    <source>
        <dbReference type="Google" id="ProtNLM"/>
    </source>
</evidence>
<name>A0ABU5NUN9_9GAMM</name>
<dbReference type="EMBL" id="JAYDCJ010000001">
    <property type="protein sequence ID" value="MEA1079523.1"/>
    <property type="molecule type" value="Genomic_DNA"/>
</dbReference>